<gene>
    <name evidence="2" type="primary">CYP88D6_1</name>
    <name evidence="2" type="ORF">CFP56_003744</name>
</gene>
<accession>A0AAW0LBN6</accession>
<name>A0AAW0LBN6_QUESU</name>
<comment type="caution">
    <text evidence="2">The sequence shown here is derived from an EMBL/GenBank/DDBJ whole genome shotgun (WGS) entry which is preliminary data.</text>
</comment>
<dbReference type="EMBL" id="PKMF04000118">
    <property type="protein sequence ID" value="KAK7849092.1"/>
    <property type="molecule type" value="Genomic_DNA"/>
</dbReference>
<keyword evidence="1" id="KW-0812">Transmembrane</keyword>
<dbReference type="AlphaFoldDB" id="A0AAW0LBN6"/>
<protein>
    <submittedName>
        <fullName evidence="2">Beta-amyrin 11-oxidase</fullName>
    </submittedName>
</protein>
<proteinExistence type="predicted"/>
<sequence>MELELLWLMLSVLLGGYVFVFGFLRRFNEWYYVRRLGKTQYPLPPGDMGWPYLGGFPIFLKAFKSDDPDSYIYKTPLMGT</sequence>
<evidence type="ECO:0000313" key="2">
    <source>
        <dbReference type="EMBL" id="KAK7849092.1"/>
    </source>
</evidence>
<organism evidence="2 3">
    <name type="scientific">Quercus suber</name>
    <name type="common">Cork oak</name>
    <dbReference type="NCBI Taxonomy" id="58331"/>
    <lineage>
        <taxon>Eukaryota</taxon>
        <taxon>Viridiplantae</taxon>
        <taxon>Streptophyta</taxon>
        <taxon>Embryophyta</taxon>
        <taxon>Tracheophyta</taxon>
        <taxon>Spermatophyta</taxon>
        <taxon>Magnoliopsida</taxon>
        <taxon>eudicotyledons</taxon>
        <taxon>Gunneridae</taxon>
        <taxon>Pentapetalae</taxon>
        <taxon>rosids</taxon>
        <taxon>fabids</taxon>
        <taxon>Fagales</taxon>
        <taxon>Fagaceae</taxon>
        <taxon>Quercus</taxon>
    </lineage>
</organism>
<keyword evidence="1" id="KW-1133">Transmembrane helix</keyword>
<keyword evidence="1" id="KW-0472">Membrane</keyword>
<keyword evidence="3" id="KW-1185">Reference proteome</keyword>
<evidence type="ECO:0000313" key="3">
    <source>
        <dbReference type="Proteomes" id="UP000237347"/>
    </source>
</evidence>
<evidence type="ECO:0000256" key="1">
    <source>
        <dbReference type="SAM" id="Phobius"/>
    </source>
</evidence>
<feature type="transmembrane region" description="Helical" evidence="1">
    <location>
        <begin position="6"/>
        <end position="24"/>
    </location>
</feature>
<dbReference type="Proteomes" id="UP000237347">
    <property type="component" value="Unassembled WGS sequence"/>
</dbReference>
<reference evidence="2 3" key="1">
    <citation type="journal article" date="2018" name="Sci. Data">
        <title>The draft genome sequence of cork oak.</title>
        <authorList>
            <person name="Ramos A.M."/>
            <person name="Usie A."/>
            <person name="Barbosa P."/>
            <person name="Barros P.M."/>
            <person name="Capote T."/>
            <person name="Chaves I."/>
            <person name="Simoes F."/>
            <person name="Abreu I."/>
            <person name="Carrasquinho I."/>
            <person name="Faro C."/>
            <person name="Guimaraes J.B."/>
            <person name="Mendonca D."/>
            <person name="Nobrega F."/>
            <person name="Rodrigues L."/>
            <person name="Saibo N.J.M."/>
            <person name="Varela M.C."/>
            <person name="Egas C."/>
            <person name="Matos J."/>
            <person name="Miguel C.M."/>
            <person name="Oliveira M.M."/>
            <person name="Ricardo C.P."/>
            <person name="Goncalves S."/>
        </authorList>
    </citation>
    <scope>NUCLEOTIDE SEQUENCE [LARGE SCALE GENOMIC DNA]</scope>
    <source>
        <strain evidence="3">cv. HL8</strain>
    </source>
</reference>